<dbReference type="FunFam" id="3.40.50.150:FF:000201">
    <property type="entry name" value="tRNA wybutosine-synthesizing protein 2 homolog"/>
    <property type="match status" value="1"/>
</dbReference>
<keyword evidence="5" id="KW-0949">S-adenosyl-L-methionine</keyword>
<dbReference type="InterPro" id="IPR056745">
    <property type="entry name" value="TYW2_N"/>
</dbReference>
<gene>
    <name evidence="11" type="primary">Trmt12</name>
    <name evidence="11" type="ORF">ACRARU_R13425</name>
</gene>
<comment type="catalytic activity">
    <reaction evidence="9">
        <text>4-demethylwyosine(37) in tRNA(Phe) + S-adenosyl-L-methionine = 4-demethyl-7-[(3S)-3-amino-3-carboxypropyl]wyosine(37) in tRNA(Phe) + S-methyl-5'-thioadenosine + H(+)</text>
        <dbReference type="Rhea" id="RHEA:36355"/>
        <dbReference type="Rhea" id="RHEA-COMP:10164"/>
        <dbReference type="Rhea" id="RHEA-COMP:10378"/>
        <dbReference type="ChEBI" id="CHEBI:15378"/>
        <dbReference type="ChEBI" id="CHEBI:17509"/>
        <dbReference type="ChEBI" id="CHEBI:59789"/>
        <dbReference type="ChEBI" id="CHEBI:64315"/>
        <dbReference type="ChEBI" id="CHEBI:73550"/>
        <dbReference type="EC" id="2.5.1.114"/>
    </reaction>
</comment>
<evidence type="ECO:0000256" key="4">
    <source>
        <dbReference type="ARBA" id="ARBA00022679"/>
    </source>
</evidence>
<evidence type="ECO:0000256" key="6">
    <source>
        <dbReference type="ARBA" id="ARBA00022694"/>
    </source>
</evidence>
<sequence>VPALATERRFAQRLRERLEEERLWDGRYRPQRVPGGRVALPVLEEKLAQLRLPPEMPCELLRIQDPVPSRAARRRSPAQRLRDELRQLLGTSWCEELERDVPHAWQRHGDLVLLSEDSFQAAAWASLGSALWETVASALGARRVARRGRVMPDGMRTPSVTLLLGQHGWVEHVDNGIRWAGAAGCGWGGERTALTIRAGCSRYTFDVTKCMFSPGNITEKLRVASLPCSGEVLVDLYAGIGYFTLPFLVHAGAAFVHACEWNSHAVEALHRTLLLNGVRDRCRIHSGDSRQLQLRDVADRVNLGLIPSSEEGWPAACRALKKDTGGVLHIHHNVESHTAVLPAGQGSPGAASSGGEAQHPTEETLGARLRPEWQRWAEATATRIQGLLAELHGRPWRTSVLHIEAVKSYAPHVHHLVLDLECRPVLP</sequence>
<evidence type="ECO:0000256" key="9">
    <source>
        <dbReference type="ARBA" id="ARBA00049400"/>
    </source>
</evidence>
<dbReference type="Gene3D" id="3.30.300.110">
    <property type="entry name" value="Met-10+ protein-like domains"/>
    <property type="match status" value="1"/>
</dbReference>
<evidence type="ECO:0000256" key="3">
    <source>
        <dbReference type="ARBA" id="ARBA00017179"/>
    </source>
</evidence>
<dbReference type="AlphaFoldDB" id="A0A7K7PW24"/>
<accession>A0A7K7PW24</accession>
<feature type="non-terminal residue" evidence="11">
    <location>
        <position position="427"/>
    </location>
</feature>
<dbReference type="GO" id="GO:0008175">
    <property type="term" value="F:tRNA methyltransferase activity"/>
    <property type="evidence" value="ECO:0007669"/>
    <property type="project" value="TreeGrafter"/>
</dbReference>
<dbReference type="FunFam" id="3.30.300.110:FF:000002">
    <property type="entry name" value="tRNA wybutosine-synthesizing protein 2 homolog"/>
    <property type="match status" value="1"/>
</dbReference>
<protein>
    <recommendedName>
        <fullName evidence="3">tRNA wybutosine-synthesizing protein 2 homolog</fullName>
        <ecNumber evidence="2">2.5.1.114</ecNumber>
    </recommendedName>
    <alternativeName>
        <fullName evidence="7">tRNA(Phe) (4-demethylwyosine(37)-C(7)) aminocarboxypropyltransferase</fullName>
    </alternativeName>
</protein>
<keyword evidence="6" id="KW-0819">tRNA processing</keyword>
<dbReference type="InterPro" id="IPR056744">
    <property type="entry name" value="TRM5/TYW2-like_N"/>
</dbReference>
<comment type="function">
    <text evidence="8">S-adenosyl-L-methionine-dependent transferase that acts as a component of the wybutosine biosynthesis pathway. Wybutosine is a hyper modified guanosine with a tricyclic base found at the 3'-position adjacent to the anticodon of eukaryotic phenylalanine tRNA. Catalyzes the transfer of the alpha-amino-alpha-carboxypropyl (acp) group from S-adenosyl-L-methionine to the C-7 position of 4-demethylwyosine (imG-14) to produce wybutosine-86.</text>
</comment>
<evidence type="ECO:0000256" key="2">
    <source>
        <dbReference type="ARBA" id="ARBA00012265"/>
    </source>
</evidence>
<comment type="caution">
    <text evidence="11">The sequence shown here is derived from an EMBL/GenBank/DDBJ whole genome shotgun (WGS) entry which is preliminary data.</text>
</comment>
<dbReference type="OrthoDB" id="408788at2759"/>
<dbReference type="PANTHER" id="PTHR23245">
    <property type="entry name" value="TRNA METHYLTRANSFERASE"/>
    <property type="match status" value="1"/>
</dbReference>
<dbReference type="EC" id="2.5.1.114" evidence="2"/>
<keyword evidence="12" id="KW-1185">Reference proteome</keyword>
<dbReference type="Pfam" id="PF02475">
    <property type="entry name" value="TRM5-TYW2_MTfase"/>
    <property type="match status" value="1"/>
</dbReference>
<dbReference type="CDD" id="cd02440">
    <property type="entry name" value="AdoMet_MTases"/>
    <property type="match status" value="1"/>
</dbReference>
<dbReference type="InterPro" id="IPR030382">
    <property type="entry name" value="MeTrfase_TRM5/TYW2"/>
</dbReference>
<keyword evidence="4" id="KW-0808">Transferase</keyword>
<dbReference type="PANTHER" id="PTHR23245:SF25">
    <property type="entry name" value="TRNA WYBUTOSINE-SYNTHESIZING PROTEIN 2 HOMOLOG"/>
    <property type="match status" value="1"/>
</dbReference>
<dbReference type="PROSITE" id="PS51684">
    <property type="entry name" value="SAM_MT_TRM5_TYW2"/>
    <property type="match status" value="1"/>
</dbReference>
<evidence type="ECO:0000256" key="8">
    <source>
        <dbReference type="ARBA" id="ARBA00037786"/>
    </source>
</evidence>
<dbReference type="InterPro" id="IPR029063">
    <property type="entry name" value="SAM-dependent_MTases_sf"/>
</dbReference>
<reference evidence="11 12" key="1">
    <citation type="submission" date="2019-09" db="EMBL/GenBank/DDBJ databases">
        <title>Bird 10,000 Genomes (B10K) Project - Family phase.</title>
        <authorList>
            <person name="Zhang G."/>
        </authorList>
    </citation>
    <scope>NUCLEOTIDE SEQUENCE [LARGE SCALE GENOMIC DNA]</scope>
    <source>
        <strain evidence="11">OUT-0054</strain>
        <tissue evidence="11">Blood</tissue>
    </source>
</reference>
<dbReference type="Gene3D" id="3.40.50.150">
    <property type="entry name" value="Vaccinia Virus protein VP39"/>
    <property type="match status" value="1"/>
</dbReference>
<organism evidence="11 12">
    <name type="scientific">Acrocephalus arundinaceus</name>
    <name type="common">Great reed-warbler</name>
    <dbReference type="NCBI Taxonomy" id="39621"/>
    <lineage>
        <taxon>Eukaryota</taxon>
        <taxon>Metazoa</taxon>
        <taxon>Chordata</taxon>
        <taxon>Craniata</taxon>
        <taxon>Vertebrata</taxon>
        <taxon>Euteleostomi</taxon>
        <taxon>Archelosauria</taxon>
        <taxon>Archosauria</taxon>
        <taxon>Dinosauria</taxon>
        <taxon>Saurischia</taxon>
        <taxon>Theropoda</taxon>
        <taxon>Coelurosauria</taxon>
        <taxon>Aves</taxon>
        <taxon>Neognathae</taxon>
        <taxon>Neoaves</taxon>
        <taxon>Telluraves</taxon>
        <taxon>Australaves</taxon>
        <taxon>Passeriformes</taxon>
        <taxon>Sylvioidea</taxon>
        <taxon>Sylviidae</taxon>
        <taxon>Acrocephalinae</taxon>
        <taxon>Acrocephalus</taxon>
    </lineage>
</organism>
<evidence type="ECO:0000313" key="12">
    <source>
        <dbReference type="Proteomes" id="UP000549775"/>
    </source>
</evidence>
<dbReference type="GO" id="GO:0030488">
    <property type="term" value="P:tRNA methylation"/>
    <property type="evidence" value="ECO:0007669"/>
    <property type="project" value="TreeGrafter"/>
</dbReference>
<evidence type="ECO:0000313" key="11">
    <source>
        <dbReference type="EMBL" id="NWZ71690.1"/>
    </source>
</evidence>
<name>A0A7K7PW24_ACRAR</name>
<dbReference type="SUPFAM" id="SSF53335">
    <property type="entry name" value="S-adenosyl-L-methionine-dependent methyltransferases"/>
    <property type="match status" value="1"/>
</dbReference>
<dbReference type="EMBL" id="VZST01003256">
    <property type="protein sequence ID" value="NWZ71690.1"/>
    <property type="molecule type" value="Genomic_DNA"/>
</dbReference>
<dbReference type="GO" id="GO:0031591">
    <property type="term" value="P:wybutosine biosynthetic process"/>
    <property type="evidence" value="ECO:0007669"/>
    <property type="project" value="TreeGrafter"/>
</dbReference>
<proteinExistence type="predicted"/>
<dbReference type="Pfam" id="PF25132">
    <property type="entry name" value="TYW2_N"/>
    <property type="match status" value="1"/>
</dbReference>
<comment type="pathway">
    <text evidence="1">tRNA modification; wybutosine-tRNA(Phe) biosynthesis.</text>
</comment>
<feature type="non-terminal residue" evidence="11">
    <location>
        <position position="1"/>
    </location>
</feature>
<evidence type="ECO:0000256" key="7">
    <source>
        <dbReference type="ARBA" id="ARBA00031315"/>
    </source>
</evidence>
<dbReference type="Proteomes" id="UP000549775">
    <property type="component" value="Unassembled WGS sequence"/>
</dbReference>
<evidence type="ECO:0000259" key="10">
    <source>
        <dbReference type="PROSITE" id="PS51684"/>
    </source>
</evidence>
<evidence type="ECO:0000256" key="1">
    <source>
        <dbReference type="ARBA" id="ARBA00004797"/>
    </source>
</evidence>
<dbReference type="Pfam" id="PF25133">
    <property type="entry name" value="TYW2_N_2"/>
    <property type="match status" value="1"/>
</dbReference>
<feature type="domain" description="SAM-dependent methyltransferase TRM5/TYW2-type" evidence="10">
    <location>
        <begin position="105"/>
        <end position="424"/>
    </location>
</feature>
<dbReference type="InterPro" id="IPR056743">
    <property type="entry name" value="TRM5-TYW2-like_MTfase"/>
</dbReference>
<dbReference type="GO" id="GO:0005737">
    <property type="term" value="C:cytoplasm"/>
    <property type="evidence" value="ECO:0007669"/>
    <property type="project" value="TreeGrafter"/>
</dbReference>
<evidence type="ECO:0000256" key="5">
    <source>
        <dbReference type="ARBA" id="ARBA00022691"/>
    </source>
</evidence>
<dbReference type="GO" id="GO:0102522">
    <property type="term" value="F:tRNA 4-demethylwyosine alpha-amino-alpha-carboxypropyltransferase activity"/>
    <property type="evidence" value="ECO:0007669"/>
    <property type="project" value="UniProtKB-EC"/>
</dbReference>